<keyword evidence="4" id="KW-1185">Reference proteome</keyword>
<evidence type="ECO:0000256" key="2">
    <source>
        <dbReference type="SAM" id="MobiDB-lite"/>
    </source>
</evidence>
<comment type="caution">
    <text evidence="3">The sequence shown here is derived from an EMBL/GenBank/DDBJ whole genome shotgun (WGS) entry which is preliminary data.</text>
</comment>
<gene>
    <name evidence="3" type="ORF">R1sor_017658</name>
</gene>
<name>A0ABD3I7W0_9MARC</name>
<keyword evidence="1" id="KW-0175">Coiled coil</keyword>
<proteinExistence type="predicted"/>
<feature type="region of interest" description="Disordered" evidence="2">
    <location>
        <begin position="90"/>
        <end position="113"/>
    </location>
</feature>
<organism evidence="3 4">
    <name type="scientific">Riccia sorocarpa</name>
    <dbReference type="NCBI Taxonomy" id="122646"/>
    <lineage>
        <taxon>Eukaryota</taxon>
        <taxon>Viridiplantae</taxon>
        <taxon>Streptophyta</taxon>
        <taxon>Embryophyta</taxon>
        <taxon>Marchantiophyta</taxon>
        <taxon>Marchantiopsida</taxon>
        <taxon>Marchantiidae</taxon>
        <taxon>Marchantiales</taxon>
        <taxon>Ricciaceae</taxon>
        <taxon>Riccia</taxon>
    </lineage>
</organism>
<evidence type="ECO:0000313" key="3">
    <source>
        <dbReference type="EMBL" id="KAL3699636.1"/>
    </source>
</evidence>
<accession>A0ABD3I7W0</accession>
<feature type="compositionally biased region" description="Basic and acidic residues" evidence="2">
    <location>
        <begin position="96"/>
        <end position="108"/>
    </location>
</feature>
<sequence>MDSADVQKTKEAKVNSTHKAEAMDGTLDLNKEPLVSVAGENTNSDENDVNSVVVYMPSGRTTEYQDPFSHYRSSTTPFAVPTTGTQLVRYPIDPGEVDRGGTQRKEARAGSQTGAGVKAYTGLNSATTTQTRWTTIAVGAQGATPNKGGRSTGSEGPKGGQRRVKCWIRGKQKDVSVVCLQEVKNSEERLGNQLANLMIGATVVADLTEEARGESALIIASHVQVLSSGSKGDGTCAWATIATCKERTGPWYTQRAVRGNREDLARLDRIYLTKWGEWIGYVKKVDHVGGKTLSDHIPVVADIKLTQTSNEGEVRKSTYFKFDCRILEAEAVYREAERVWKDHPQEQVDPRVKWVLGWRRLKTLFKRIQKEQKEKYRELEKKEEELQTLKVRAEVEQSEHLRNQIPDLEVEVSQRETQDAVLWRKRSRNRWLKAGEAPSKYFFLTDEVKTSAGVDKGIAER</sequence>
<feature type="compositionally biased region" description="Basic and acidic residues" evidence="2">
    <location>
        <begin position="1"/>
        <end position="22"/>
    </location>
</feature>
<feature type="coiled-coil region" evidence="1">
    <location>
        <begin position="365"/>
        <end position="399"/>
    </location>
</feature>
<evidence type="ECO:0000313" key="4">
    <source>
        <dbReference type="Proteomes" id="UP001633002"/>
    </source>
</evidence>
<dbReference type="InterPro" id="IPR036691">
    <property type="entry name" value="Endo/exonu/phosph_ase_sf"/>
</dbReference>
<dbReference type="EMBL" id="JBJQOH010000001">
    <property type="protein sequence ID" value="KAL3699636.1"/>
    <property type="molecule type" value="Genomic_DNA"/>
</dbReference>
<reference evidence="3 4" key="1">
    <citation type="submission" date="2024-09" db="EMBL/GenBank/DDBJ databases">
        <title>Chromosome-scale assembly of Riccia sorocarpa.</title>
        <authorList>
            <person name="Paukszto L."/>
        </authorList>
    </citation>
    <scope>NUCLEOTIDE SEQUENCE [LARGE SCALE GENOMIC DNA]</scope>
    <source>
        <strain evidence="3">LP-2024</strain>
        <tissue evidence="3">Aerial parts of the thallus</tissue>
    </source>
</reference>
<feature type="region of interest" description="Disordered" evidence="2">
    <location>
        <begin position="141"/>
        <end position="162"/>
    </location>
</feature>
<evidence type="ECO:0000256" key="1">
    <source>
        <dbReference type="SAM" id="Coils"/>
    </source>
</evidence>
<feature type="region of interest" description="Disordered" evidence="2">
    <location>
        <begin position="1"/>
        <end position="25"/>
    </location>
</feature>
<dbReference type="SUPFAM" id="SSF56219">
    <property type="entry name" value="DNase I-like"/>
    <property type="match status" value="1"/>
</dbReference>
<dbReference type="AlphaFoldDB" id="A0ABD3I7W0"/>
<dbReference type="Proteomes" id="UP001633002">
    <property type="component" value="Unassembled WGS sequence"/>
</dbReference>
<protein>
    <submittedName>
        <fullName evidence="3">Uncharacterized protein</fullName>
    </submittedName>
</protein>